<keyword evidence="3" id="KW-1185">Reference proteome</keyword>
<sequence>MATSPGGNAFRLGLFDKVMLGHKSPGLPINVGLARAIINRTLRYDFGPGSARIKAPRFIGLRPPEGPRESRLYLPSADAFPLPSFAFSLCTSGHHRPEVANH</sequence>
<evidence type="ECO:0000313" key="3">
    <source>
        <dbReference type="Proteomes" id="UP000030765"/>
    </source>
</evidence>
<name>A0A084VEM6_ANOSI</name>
<accession>A0A084VEM6</accession>
<dbReference type="Proteomes" id="UP000030765">
    <property type="component" value="Unassembled WGS sequence"/>
</dbReference>
<dbReference type="VEuPathDB" id="VectorBase:ASIC003588"/>
<proteinExistence type="predicted"/>
<gene>
    <name evidence="1" type="ORF">ZHAS_00003588</name>
</gene>
<evidence type="ECO:0000313" key="1">
    <source>
        <dbReference type="EMBL" id="KFB36420.1"/>
    </source>
</evidence>
<dbReference type="EMBL" id="KE524778">
    <property type="protein sequence ID" value="KFB36420.1"/>
    <property type="molecule type" value="Genomic_DNA"/>
</dbReference>
<evidence type="ECO:0000313" key="2">
    <source>
        <dbReference type="EnsemblMetazoa" id="ASIC003588-PA"/>
    </source>
</evidence>
<dbReference type="AlphaFoldDB" id="A0A084VEM6"/>
<dbReference type="EnsemblMetazoa" id="ASIC003588-RA">
    <property type="protein sequence ID" value="ASIC003588-PA"/>
    <property type="gene ID" value="ASIC003588"/>
</dbReference>
<protein>
    <submittedName>
        <fullName evidence="1 2">Methyl-accepting chemotaxis sensory transducer</fullName>
    </submittedName>
</protein>
<reference evidence="2" key="2">
    <citation type="submission" date="2020-05" db="UniProtKB">
        <authorList>
            <consortium name="EnsemblMetazoa"/>
        </authorList>
    </citation>
    <scope>IDENTIFICATION</scope>
</reference>
<dbReference type="EMBL" id="ATLV01012283">
    <property type="status" value="NOT_ANNOTATED_CDS"/>
    <property type="molecule type" value="Genomic_DNA"/>
</dbReference>
<reference evidence="1 3" key="1">
    <citation type="journal article" date="2014" name="BMC Genomics">
        <title>Genome sequence of Anopheles sinensis provides insight into genetics basis of mosquito competence for malaria parasites.</title>
        <authorList>
            <person name="Zhou D."/>
            <person name="Zhang D."/>
            <person name="Ding G."/>
            <person name="Shi L."/>
            <person name="Hou Q."/>
            <person name="Ye Y."/>
            <person name="Xu Y."/>
            <person name="Zhou H."/>
            <person name="Xiong C."/>
            <person name="Li S."/>
            <person name="Yu J."/>
            <person name="Hong S."/>
            <person name="Yu X."/>
            <person name="Zou P."/>
            <person name="Chen C."/>
            <person name="Chang X."/>
            <person name="Wang W."/>
            <person name="Lv Y."/>
            <person name="Sun Y."/>
            <person name="Ma L."/>
            <person name="Shen B."/>
            <person name="Zhu C."/>
        </authorList>
    </citation>
    <scope>NUCLEOTIDE SEQUENCE [LARGE SCALE GENOMIC DNA]</scope>
</reference>
<organism evidence="1">
    <name type="scientific">Anopheles sinensis</name>
    <name type="common">Mosquito</name>
    <dbReference type="NCBI Taxonomy" id="74873"/>
    <lineage>
        <taxon>Eukaryota</taxon>
        <taxon>Metazoa</taxon>
        <taxon>Ecdysozoa</taxon>
        <taxon>Arthropoda</taxon>
        <taxon>Hexapoda</taxon>
        <taxon>Insecta</taxon>
        <taxon>Pterygota</taxon>
        <taxon>Neoptera</taxon>
        <taxon>Endopterygota</taxon>
        <taxon>Diptera</taxon>
        <taxon>Nematocera</taxon>
        <taxon>Culicoidea</taxon>
        <taxon>Culicidae</taxon>
        <taxon>Anophelinae</taxon>
        <taxon>Anopheles</taxon>
    </lineage>
</organism>